<evidence type="ECO:0000313" key="2">
    <source>
        <dbReference type="EMBL" id="QDU33297.1"/>
    </source>
</evidence>
<reference evidence="2 3" key="1">
    <citation type="submission" date="2019-02" db="EMBL/GenBank/DDBJ databases">
        <title>Deep-cultivation of Planctomycetes and their phenomic and genomic characterization uncovers novel biology.</title>
        <authorList>
            <person name="Wiegand S."/>
            <person name="Jogler M."/>
            <person name="Boedeker C."/>
            <person name="Pinto D."/>
            <person name="Vollmers J."/>
            <person name="Rivas-Marin E."/>
            <person name="Kohn T."/>
            <person name="Peeters S.H."/>
            <person name="Heuer A."/>
            <person name="Rast P."/>
            <person name="Oberbeckmann S."/>
            <person name="Bunk B."/>
            <person name="Jeske O."/>
            <person name="Meyerdierks A."/>
            <person name="Storesund J.E."/>
            <person name="Kallscheuer N."/>
            <person name="Luecker S."/>
            <person name="Lage O.M."/>
            <person name="Pohl T."/>
            <person name="Merkel B.J."/>
            <person name="Hornburger P."/>
            <person name="Mueller R.-W."/>
            <person name="Bruemmer F."/>
            <person name="Labrenz M."/>
            <person name="Spormann A.M."/>
            <person name="Op den Camp H."/>
            <person name="Overmann J."/>
            <person name="Amann R."/>
            <person name="Jetten M.S.M."/>
            <person name="Mascher T."/>
            <person name="Medema M.H."/>
            <person name="Devos D.P."/>
            <person name="Kaster A.-K."/>
            <person name="Ovreas L."/>
            <person name="Rohde M."/>
            <person name="Galperin M.Y."/>
            <person name="Jogler C."/>
        </authorList>
    </citation>
    <scope>NUCLEOTIDE SEQUENCE [LARGE SCALE GENOMIC DNA]</scope>
    <source>
        <strain evidence="2 3">KS4</strain>
    </source>
</reference>
<gene>
    <name evidence="2" type="ORF">KS4_13430</name>
</gene>
<proteinExistence type="predicted"/>
<dbReference type="OrthoDB" id="270819at2"/>
<dbReference type="AlphaFoldDB" id="A0A517YST6"/>
<organism evidence="2 3">
    <name type="scientific">Poriferisphaera corsica</name>
    <dbReference type="NCBI Taxonomy" id="2528020"/>
    <lineage>
        <taxon>Bacteria</taxon>
        <taxon>Pseudomonadati</taxon>
        <taxon>Planctomycetota</taxon>
        <taxon>Phycisphaerae</taxon>
        <taxon>Phycisphaerales</taxon>
        <taxon>Phycisphaeraceae</taxon>
        <taxon>Poriferisphaera</taxon>
    </lineage>
</organism>
<sequence length="173" mass="18914">MPIKPALVAFHPKGPKPQAVRSVMCPHCSKNFEISKRALSIRCPQCTRPLQFSDFTLRDRVEGDVSTMGHIELDQHGEMSGRLVCGALTSDGNFNGKAMVYGDITLQTHSLTTGTLVAKSLSIAHGASFRGKVEISPKPNISPTSHRLSSHRPLRKTPKRVTTANQTTFKPLI</sequence>
<feature type="compositionally biased region" description="Polar residues" evidence="1">
    <location>
        <begin position="160"/>
        <end position="173"/>
    </location>
</feature>
<keyword evidence="3" id="KW-1185">Reference proteome</keyword>
<dbReference type="Proteomes" id="UP000317369">
    <property type="component" value="Chromosome"/>
</dbReference>
<feature type="region of interest" description="Disordered" evidence="1">
    <location>
        <begin position="135"/>
        <end position="173"/>
    </location>
</feature>
<accession>A0A517YST6</accession>
<dbReference type="InterPro" id="IPR007607">
    <property type="entry name" value="BacA/B"/>
</dbReference>
<evidence type="ECO:0000256" key="1">
    <source>
        <dbReference type="SAM" id="MobiDB-lite"/>
    </source>
</evidence>
<feature type="compositionally biased region" description="Basic residues" evidence="1">
    <location>
        <begin position="148"/>
        <end position="159"/>
    </location>
</feature>
<dbReference type="RefSeq" id="WP_145076202.1">
    <property type="nucleotide sequence ID" value="NZ_CP036425.1"/>
</dbReference>
<name>A0A517YST6_9BACT</name>
<dbReference type="EMBL" id="CP036425">
    <property type="protein sequence ID" value="QDU33297.1"/>
    <property type="molecule type" value="Genomic_DNA"/>
</dbReference>
<protein>
    <submittedName>
        <fullName evidence="2">BacA-like protein</fullName>
    </submittedName>
</protein>
<dbReference type="KEGG" id="pcor:KS4_13430"/>
<dbReference type="Pfam" id="PF04519">
    <property type="entry name" value="Bactofilin"/>
    <property type="match status" value="1"/>
</dbReference>
<evidence type="ECO:0000313" key="3">
    <source>
        <dbReference type="Proteomes" id="UP000317369"/>
    </source>
</evidence>